<evidence type="ECO:0000256" key="1">
    <source>
        <dbReference type="ARBA" id="ARBA00022741"/>
    </source>
</evidence>
<evidence type="ECO:0000313" key="3">
    <source>
        <dbReference type="EMBL" id="CDM27201.1"/>
    </source>
</evidence>
<reference evidence="3" key="1">
    <citation type="journal article" date="2014" name="Nat. Commun.">
        <title>Multiple recent horizontal transfers of a large genomic region in cheese making fungi.</title>
        <authorList>
            <person name="Cheeseman K."/>
            <person name="Ropars J."/>
            <person name="Renault P."/>
            <person name="Dupont J."/>
            <person name="Gouzy J."/>
            <person name="Branca A."/>
            <person name="Abraham A.L."/>
            <person name="Ceppi M."/>
            <person name="Conseiller E."/>
            <person name="Debuchy R."/>
            <person name="Malagnac F."/>
            <person name="Goarin A."/>
            <person name="Silar P."/>
            <person name="Lacoste S."/>
            <person name="Sallet E."/>
            <person name="Bensimon A."/>
            <person name="Giraud T."/>
            <person name="Brygoo Y."/>
        </authorList>
    </citation>
    <scope>NUCLEOTIDE SEQUENCE [LARGE SCALE GENOMIC DNA]</scope>
    <source>
        <strain evidence="3">FM164</strain>
    </source>
</reference>
<dbReference type="InterPro" id="IPR013126">
    <property type="entry name" value="Hsp_70_fam"/>
</dbReference>
<sequence length="589" mass="65398">MAIADERPKLIVGVDFGTTFSGVAWGLEDCPDDIELIQTWPGGGNITSQKVPTLCSYDDSRMQWGYQTNRSIHPGKEQRLIQGVKLLLDESQKFRYAPAADSHEIIKDMKKTPTEVAGDYLGKLVGHAHDVLTRRFGTALQTMDLEYILTVPAVWSDKAKDLTMQAAQQAGISAANLRLLSEPEAAAVCAIRTIQPNTIAEDDCLIVCDAGGGTVDIITYRVKQSDPLTFEEATKGTGAVCGSVMLDERFDALIKSIIEKQLHKPLPQSTARAARKYWQDYIKPGYTGPLDDDEMCDVGYWVPVPGVSGISNIELSEGHLYLDRDQVKGIFDPIIKQIENLVAEQRTSVKVAGLSTKAIILVGGLGASGYLFKRLQAAFNDIQIMQPPNAWSAVVRGAVIRGQEGNQVETRIARCSYGISMKIKFNPEIHRADENLMWCPYEEVSQVHKRMRWYILKVSNLPHLLGIFEEILSADLRDFEGNPVAESEPIRMGFYRVVGLGQPLVFQDSLQFCQGNKAPETMDSSVVNLCEVEADLSRIPRELFTKKTNSKGNEFYHIDYDLVLTPTSASLLFDLQFNGVSYGSVRSRY</sequence>
<dbReference type="GO" id="GO:0140662">
    <property type="term" value="F:ATP-dependent protein folding chaperone"/>
    <property type="evidence" value="ECO:0007669"/>
    <property type="project" value="InterPro"/>
</dbReference>
<gene>
    <name evidence="3" type="ORF">PROQFM164_S01g001010</name>
</gene>
<dbReference type="SUPFAM" id="SSF53067">
    <property type="entry name" value="Actin-like ATPase domain"/>
    <property type="match status" value="2"/>
</dbReference>
<protein>
    <submittedName>
        <fullName evidence="3">Heat shock protein Hsp70</fullName>
    </submittedName>
</protein>
<keyword evidence="2" id="KW-0067">ATP-binding</keyword>
<dbReference type="Proteomes" id="UP000030686">
    <property type="component" value="Unassembled WGS sequence"/>
</dbReference>
<proteinExistence type="predicted"/>
<dbReference type="EMBL" id="HG792015">
    <property type="protein sequence ID" value="CDM27201.1"/>
    <property type="molecule type" value="Genomic_DNA"/>
</dbReference>
<dbReference type="PRINTS" id="PR00301">
    <property type="entry name" value="HEATSHOCK70"/>
</dbReference>
<keyword evidence="1" id="KW-0547">Nucleotide-binding</keyword>
<name>W6PTV1_PENRF</name>
<keyword evidence="3" id="KW-0346">Stress response</keyword>
<dbReference type="CDD" id="cd10170">
    <property type="entry name" value="ASKHA_NBD_HSP70"/>
    <property type="match status" value="1"/>
</dbReference>
<dbReference type="PANTHER" id="PTHR14187:SF82">
    <property type="entry name" value="FAMILY CHAPERONE, PUTATIVE (AFU_ORTHOLOGUE AFUA_7G08575)-RELATED"/>
    <property type="match status" value="1"/>
</dbReference>
<evidence type="ECO:0000313" key="4">
    <source>
        <dbReference type="Proteomes" id="UP000030686"/>
    </source>
</evidence>
<accession>W6PTV1</accession>
<dbReference type="STRING" id="1365484.W6PTV1"/>
<dbReference type="AlphaFoldDB" id="W6PTV1"/>
<organism evidence="3 4">
    <name type="scientific">Penicillium roqueforti (strain FM164)</name>
    <dbReference type="NCBI Taxonomy" id="1365484"/>
    <lineage>
        <taxon>Eukaryota</taxon>
        <taxon>Fungi</taxon>
        <taxon>Dikarya</taxon>
        <taxon>Ascomycota</taxon>
        <taxon>Pezizomycotina</taxon>
        <taxon>Eurotiomycetes</taxon>
        <taxon>Eurotiomycetidae</taxon>
        <taxon>Eurotiales</taxon>
        <taxon>Aspergillaceae</taxon>
        <taxon>Penicillium</taxon>
    </lineage>
</organism>
<keyword evidence="4" id="KW-1185">Reference proteome</keyword>
<dbReference type="OrthoDB" id="2963168at2759"/>
<dbReference type="GO" id="GO:0005524">
    <property type="term" value="F:ATP binding"/>
    <property type="evidence" value="ECO:0007669"/>
    <property type="project" value="UniProtKB-KW"/>
</dbReference>
<dbReference type="OMA" id="IYKHTME"/>
<dbReference type="PANTHER" id="PTHR14187">
    <property type="entry name" value="ALPHA KINASE/ELONGATION FACTOR 2 KINASE"/>
    <property type="match status" value="1"/>
</dbReference>
<dbReference type="Pfam" id="PF00012">
    <property type="entry name" value="HSP70"/>
    <property type="match status" value="1"/>
</dbReference>
<evidence type="ECO:0000256" key="2">
    <source>
        <dbReference type="ARBA" id="ARBA00022840"/>
    </source>
</evidence>
<dbReference type="InterPro" id="IPR043129">
    <property type="entry name" value="ATPase_NBD"/>
</dbReference>
<dbReference type="Gene3D" id="3.30.420.40">
    <property type="match status" value="1"/>
</dbReference>